<dbReference type="Pfam" id="PF02580">
    <property type="entry name" value="Tyr_Deacylase"/>
    <property type="match status" value="1"/>
</dbReference>
<dbReference type="FunFam" id="3.50.80.10:FF:000001">
    <property type="entry name" value="D-aminoacyl-tRNA deacylase"/>
    <property type="match status" value="1"/>
</dbReference>
<dbReference type="GO" id="GO:0000049">
    <property type="term" value="F:tRNA binding"/>
    <property type="evidence" value="ECO:0007669"/>
    <property type="project" value="UniProtKB-UniRule"/>
</dbReference>
<accession>A0AA41Y4V6</accession>
<dbReference type="EMBL" id="JAPAAF010000017">
    <property type="protein sequence ID" value="MCW0483479.1"/>
    <property type="molecule type" value="Genomic_DNA"/>
</dbReference>
<dbReference type="NCBIfam" id="TIGR00256">
    <property type="entry name" value="D-aminoacyl-tRNA deacylase"/>
    <property type="match status" value="1"/>
</dbReference>
<dbReference type="Gene3D" id="3.50.80.10">
    <property type="entry name" value="D-tyrosyl-tRNA(Tyr) deacylase"/>
    <property type="match status" value="1"/>
</dbReference>
<dbReference type="AlphaFoldDB" id="A0AA41Y4V6"/>
<name>A0AA41Y4V6_9BACT</name>
<proteinExistence type="inferred from homology"/>
<dbReference type="EC" id="3.1.1.-" evidence="2"/>
<dbReference type="HAMAP" id="MF_00518">
    <property type="entry name" value="Deacylase_Dtd"/>
    <property type="match status" value="1"/>
</dbReference>
<dbReference type="PANTHER" id="PTHR10472">
    <property type="entry name" value="D-TYROSYL-TRNA TYR DEACYLASE"/>
    <property type="match status" value="1"/>
</dbReference>
<comment type="catalytic activity">
    <reaction evidence="2">
        <text>glycyl-tRNA(Ala) + H2O = tRNA(Ala) + glycine + H(+)</text>
        <dbReference type="Rhea" id="RHEA:53744"/>
        <dbReference type="Rhea" id="RHEA-COMP:9657"/>
        <dbReference type="Rhea" id="RHEA-COMP:13640"/>
        <dbReference type="ChEBI" id="CHEBI:15377"/>
        <dbReference type="ChEBI" id="CHEBI:15378"/>
        <dbReference type="ChEBI" id="CHEBI:57305"/>
        <dbReference type="ChEBI" id="CHEBI:78442"/>
        <dbReference type="ChEBI" id="CHEBI:78522"/>
    </reaction>
</comment>
<keyword evidence="2" id="KW-0694">RNA-binding</keyword>
<dbReference type="PANTHER" id="PTHR10472:SF5">
    <property type="entry name" value="D-AMINOACYL-TRNA DEACYLASE 1"/>
    <property type="match status" value="1"/>
</dbReference>
<dbReference type="GO" id="GO:0043908">
    <property type="term" value="F:Ser(Gly)-tRNA(Ala) hydrolase activity"/>
    <property type="evidence" value="ECO:0007669"/>
    <property type="project" value="UniProtKB-UniRule"/>
</dbReference>
<comment type="catalytic activity">
    <reaction evidence="2">
        <text>a D-aminoacyl-tRNA + H2O = a tRNA + a D-alpha-amino acid + H(+)</text>
        <dbReference type="Rhea" id="RHEA:13953"/>
        <dbReference type="Rhea" id="RHEA-COMP:10123"/>
        <dbReference type="Rhea" id="RHEA-COMP:10124"/>
        <dbReference type="ChEBI" id="CHEBI:15377"/>
        <dbReference type="ChEBI" id="CHEBI:15378"/>
        <dbReference type="ChEBI" id="CHEBI:59871"/>
        <dbReference type="ChEBI" id="CHEBI:78442"/>
        <dbReference type="ChEBI" id="CHEBI:79333"/>
        <dbReference type="EC" id="3.1.1.96"/>
    </reaction>
</comment>
<organism evidence="3 4">
    <name type="scientific">Gaoshiqia sediminis</name>
    <dbReference type="NCBI Taxonomy" id="2986998"/>
    <lineage>
        <taxon>Bacteria</taxon>
        <taxon>Pseudomonadati</taxon>
        <taxon>Bacteroidota</taxon>
        <taxon>Bacteroidia</taxon>
        <taxon>Marinilabiliales</taxon>
        <taxon>Prolixibacteraceae</taxon>
        <taxon>Gaoshiqia</taxon>
    </lineage>
</organism>
<gene>
    <name evidence="2 3" type="primary">dtd</name>
    <name evidence="3" type="ORF">N2K84_12110</name>
</gene>
<dbReference type="GO" id="GO:0019478">
    <property type="term" value="P:D-amino acid catabolic process"/>
    <property type="evidence" value="ECO:0007669"/>
    <property type="project" value="UniProtKB-UniRule"/>
</dbReference>
<comment type="subcellular location">
    <subcellularLocation>
        <location evidence="2">Cytoplasm</location>
    </subcellularLocation>
</comment>
<keyword evidence="2" id="KW-0963">Cytoplasm</keyword>
<keyword evidence="4" id="KW-1185">Reference proteome</keyword>
<comment type="caution">
    <text evidence="3">The sequence shown here is derived from an EMBL/GenBank/DDBJ whole genome shotgun (WGS) entry which is preliminary data.</text>
</comment>
<comment type="function">
    <text evidence="2">An aminoacyl-tRNA editing enzyme that deacylates mischarged D-aminoacyl-tRNAs. Also deacylates mischarged glycyl-tRNA(Ala), protecting cells against glycine mischarging by AlaRS. Acts via tRNA-based rather than protein-based catalysis; rejects L-amino acids rather than detecting D-amino acids in the active site. By recycling D-aminoacyl-tRNA to D-amino acids and free tRNA molecules, this enzyme counteracts the toxicity associated with the formation of D-aminoacyl-tRNA entities in vivo and helps enforce protein L-homochirality.</text>
</comment>
<evidence type="ECO:0000313" key="3">
    <source>
        <dbReference type="EMBL" id="MCW0483479.1"/>
    </source>
</evidence>
<dbReference type="RefSeq" id="WP_282592080.1">
    <property type="nucleotide sequence ID" value="NZ_JAPAAF010000017.1"/>
</dbReference>
<protein>
    <recommendedName>
        <fullName evidence="2">D-aminoacyl-tRNA deacylase</fullName>
        <shortName evidence="2">DTD</shortName>
        <ecNumber evidence="2">3.1.1.96</ecNumber>
    </recommendedName>
    <alternativeName>
        <fullName evidence="2">Gly-tRNA(Ala) deacylase</fullName>
        <ecNumber evidence="2">3.1.1.-</ecNumber>
    </alternativeName>
</protein>
<reference evidence="3" key="1">
    <citation type="submission" date="2022-10" db="EMBL/GenBank/DDBJ databases">
        <title>Gaoshiqiia sediminis gen. nov., sp. nov., isolated from coastal sediment.</title>
        <authorList>
            <person name="Yu W.X."/>
            <person name="Mu D.S."/>
            <person name="Du J.Z."/>
            <person name="Liang Y.Q."/>
        </authorList>
    </citation>
    <scope>NUCLEOTIDE SEQUENCE</scope>
    <source>
        <strain evidence="3">A06</strain>
    </source>
</reference>
<evidence type="ECO:0000313" key="4">
    <source>
        <dbReference type="Proteomes" id="UP001163821"/>
    </source>
</evidence>
<comment type="domain">
    <text evidence="2">A Gly-cisPro motif from one monomer fits into the active site of the other monomer to allow specific chiral rejection of L-amino acids.</text>
</comment>
<sequence>MRVVVQRVSQASVTINQEVKSAISCGLLIFMGIEDADTDEDIDWLVKKVSQLRIFNDDNGVMNRSLTEINGDALVISQFTLHASTKKGNRPSYIRASKADFAIPMYEKFIRELSAKLGKPVGSGEFGADMKVALINDGPVTIMLDTKFKEF</sequence>
<dbReference type="EC" id="3.1.1.96" evidence="2"/>
<dbReference type="Proteomes" id="UP001163821">
    <property type="component" value="Unassembled WGS sequence"/>
</dbReference>
<dbReference type="GO" id="GO:0051500">
    <property type="term" value="F:D-tyrosyl-tRNA(Tyr) deacylase activity"/>
    <property type="evidence" value="ECO:0007669"/>
    <property type="project" value="TreeGrafter"/>
</dbReference>
<comment type="similarity">
    <text evidence="1 2">Belongs to the DTD family.</text>
</comment>
<dbReference type="SUPFAM" id="SSF69500">
    <property type="entry name" value="DTD-like"/>
    <property type="match status" value="1"/>
</dbReference>
<feature type="short sequence motif" description="Gly-cisPro motif, important for rejection of L-amino acids" evidence="2">
    <location>
        <begin position="138"/>
        <end position="139"/>
    </location>
</feature>
<keyword evidence="2 3" id="KW-0378">Hydrolase</keyword>
<keyword evidence="2" id="KW-0820">tRNA-binding</keyword>
<dbReference type="InterPro" id="IPR023509">
    <property type="entry name" value="DTD-like_sf"/>
</dbReference>
<comment type="subunit">
    <text evidence="2">Homodimer.</text>
</comment>
<evidence type="ECO:0000256" key="1">
    <source>
        <dbReference type="ARBA" id="ARBA00009673"/>
    </source>
</evidence>
<evidence type="ECO:0000256" key="2">
    <source>
        <dbReference type="HAMAP-Rule" id="MF_00518"/>
    </source>
</evidence>
<dbReference type="GO" id="GO:0106026">
    <property type="term" value="F:Gly-tRNA(Ala) deacylase activity"/>
    <property type="evidence" value="ECO:0007669"/>
    <property type="project" value="UniProtKB-UniRule"/>
</dbReference>
<dbReference type="GO" id="GO:0005737">
    <property type="term" value="C:cytoplasm"/>
    <property type="evidence" value="ECO:0007669"/>
    <property type="project" value="UniProtKB-SubCell"/>
</dbReference>
<dbReference type="InterPro" id="IPR003732">
    <property type="entry name" value="Daa-tRNA_deacyls_DTD"/>
</dbReference>